<evidence type="ECO:0000313" key="2">
    <source>
        <dbReference type="EMBL" id="TWU34217.1"/>
    </source>
</evidence>
<comment type="caution">
    <text evidence="2">The sequence shown here is derived from an EMBL/GenBank/DDBJ whole genome shotgun (WGS) entry which is preliminary data.</text>
</comment>
<accession>A0A5C6DEH4</accession>
<dbReference type="PROSITE" id="PS51318">
    <property type="entry name" value="TAT"/>
    <property type="match status" value="1"/>
</dbReference>
<dbReference type="InterPro" id="IPR050312">
    <property type="entry name" value="IolE/XylAMocC-like"/>
</dbReference>
<dbReference type="EMBL" id="SJPV01000008">
    <property type="protein sequence ID" value="TWU34217.1"/>
    <property type="molecule type" value="Genomic_DNA"/>
</dbReference>
<dbReference type="InterPro" id="IPR006311">
    <property type="entry name" value="TAT_signal"/>
</dbReference>
<name>A0A5C6DEH4_9BACT</name>
<reference evidence="2 3" key="1">
    <citation type="submission" date="2019-02" db="EMBL/GenBank/DDBJ databases">
        <title>Deep-cultivation of Planctomycetes and their phenomic and genomic characterization uncovers novel biology.</title>
        <authorList>
            <person name="Wiegand S."/>
            <person name="Jogler M."/>
            <person name="Boedeker C."/>
            <person name="Pinto D."/>
            <person name="Vollmers J."/>
            <person name="Rivas-Marin E."/>
            <person name="Kohn T."/>
            <person name="Peeters S.H."/>
            <person name="Heuer A."/>
            <person name="Rast P."/>
            <person name="Oberbeckmann S."/>
            <person name="Bunk B."/>
            <person name="Jeske O."/>
            <person name="Meyerdierks A."/>
            <person name="Storesund J.E."/>
            <person name="Kallscheuer N."/>
            <person name="Luecker S."/>
            <person name="Lage O.M."/>
            <person name="Pohl T."/>
            <person name="Merkel B.J."/>
            <person name="Hornburger P."/>
            <person name="Mueller R.-W."/>
            <person name="Bruemmer F."/>
            <person name="Labrenz M."/>
            <person name="Spormann A.M."/>
            <person name="Op Den Camp H."/>
            <person name="Overmann J."/>
            <person name="Amann R."/>
            <person name="Jetten M.S.M."/>
            <person name="Mascher T."/>
            <person name="Medema M.H."/>
            <person name="Devos D.P."/>
            <person name="Kaster A.-K."/>
            <person name="Ovreas L."/>
            <person name="Rohde M."/>
            <person name="Galperin M.Y."/>
            <person name="Jogler C."/>
        </authorList>
    </citation>
    <scope>NUCLEOTIDE SEQUENCE [LARGE SCALE GENOMIC DNA]</scope>
    <source>
        <strain evidence="2 3">Poly41</strain>
    </source>
</reference>
<organism evidence="2 3">
    <name type="scientific">Novipirellula artificiosorum</name>
    <dbReference type="NCBI Taxonomy" id="2528016"/>
    <lineage>
        <taxon>Bacteria</taxon>
        <taxon>Pseudomonadati</taxon>
        <taxon>Planctomycetota</taxon>
        <taxon>Planctomycetia</taxon>
        <taxon>Pirellulales</taxon>
        <taxon>Pirellulaceae</taxon>
        <taxon>Novipirellula</taxon>
    </lineage>
</organism>
<dbReference type="SUPFAM" id="SSF51658">
    <property type="entry name" value="Xylose isomerase-like"/>
    <property type="match status" value="1"/>
</dbReference>
<dbReference type="GO" id="GO:0016853">
    <property type="term" value="F:isomerase activity"/>
    <property type="evidence" value="ECO:0007669"/>
    <property type="project" value="UniProtKB-KW"/>
</dbReference>
<feature type="domain" description="Xylose isomerase-like TIM barrel" evidence="1">
    <location>
        <begin position="73"/>
        <end position="313"/>
    </location>
</feature>
<gene>
    <name evidence="2" type="ORF">Poly41_43630</name>
</gene>
<evidence type="ECO:0000259" key="1">
    <source>
        <dbReference type="Pfam" id="PF01261"/>
    </source>
</evidence>
<dbReference type="InterPro" id="IPR036237">
    <property type="entry name" value="Xyl_isomerase-like_sf"/>
</dbReference>
<dbReference type="Proteomes" id="UP000319143">
    <property type="component" value="Unassembled WGS sequence"/>
</dbReference>
<dbReference type="InterPro" id="IPR013022">
    <property type="entry name" value="Xyl_isomerase-like_TIM-brl"/>
</dbReference>
<keyword evidence="2" id="KW-0413">Isomerase</keyword>
<dbReference type="RefSeq" id="WP_146528628.1">
    <property type="nucleotide sequence ID" value="NZ_SJPV01000008.1"/>
</dbReference>
<dbReference type="PANTHER" id="PTHR12110:SF53">
    <property type="entry name" value="BLR5974 PROTEIN"/>
    <property type="match status" value="1"/>
</dbReference>
<protein>
    <submittedName>
        <fullName evidence="2">Xylose isomerase-like TIM barrel</fullName>
    </submittedName>
</protein>
<dbReference type="AlphaFoldDB" id="A0A5C6DEH4"/>
<dbReference type="OrthoDB" id="9810637at2"/>
<sequence>MPKTPFSSDRRQFLQASSAAFAATGLFGSRLFANESDDAPFKISLAEWSLHRTLRDASSGVTNMDFPGISKNEFGIDGVEYVNQFFKDKAKDNKYLAELKTRCKDLGVNSVLIMVDGEGALGDPDDAKRKQAVENHYQWVDAAKFLGCHSIRVNASSRGSYEEQQKLAADGLRKLSEYAAPQGLGVIVENHGGLSSNGKWLSDTIKMVGLDNCGTLPDFGNFFVNRNPPEWFDNYEGVELMMPYAKAVSAKTHDFAGDFLVVHANIDGKAYQTDYEKMMSIVLSHGYHGYVGIEYEGGGDEYEGIRKSKALLERVAAKLSQPVSAR</sequence>
<dbReference type="Pfam" id="PF01261">
    <property type="entry name" value="AP_endonuc_2"/>
    <property type="match status" value="1"/>
</dbReference>
<keyword evidence="3" id="KW-1185">Reference proteome</keyword>
<dbReference type="PANTHER" id="PTHR12110">
    <property type="entry name" value="HYDROXYPYRUVATE ISOMERASE"/>
    <property type="match status" value="1"/>
</dbReference>
<proteinExistence type="predicted"/>
<dbReference type="Gene3D" id="3.20.20.150">
    <property type="entry name" value="Divalent-metal-dependent TIM barrel enzymes"/>
    <property type="match status" value="1"/>
</dbReference>
<evidence type="ECO:0000313" key="3">
    <source>
        <dbReference type="Proteomes" id="UP000319143"/>
    </source>
</evidence>